<dbReference type="FunFam" id="3.40.50.300:FF:000957">
    <property type="entry name" value="ATP-dependent RNA helicase SUV3L, mitochondrial"/>
    <property type="match status" value="1"/>
</dbReference>
<sequence>MYSFSLSVSKGFLKINLCLNTSKLQRFSTNYASEEFKKRLKTIEHVFDLREPSQYYSEARAIKRKIIYHAGPTNSGKTHHALQNFFSGSSGVYCGPLRMLAAEIYHKTNQKDIPCDMITGEERLWATDKGTPSNHISCTVEMCSTHHQFEVAVIDEIQMLRCPERGWAWTRALLGIPAKEIHLCGEPAGLDIVKKMLNSTKDTLEVYHYKRLTNLRVEKNIVQNIKRLKEGDCLVAFSQKKIYDYRKLIEDRLGLKCSVVYGRLPSNIRLEQAKQFNEGHSKILIASDAIGMGMNLNIQRIIFSSLDKFDGKVFGEAPVHHIKQIAGRAGRYRSKYKNGYVSTLQYDDLRRLHSIMAEEIPNIKKAGILPSLEQFELLSMVLPEKSLAELTEVFELLMKLDRNYFLCDVEKFKLAADELQHIPLTLQQSYIFAVAPVNISRDVVLPAMNEFAWRVCENVQVTSEDVKDILKWPPRKKPRSVRSLQYLEHLHETLDLYRWLSYRFEDIFIDRKGVNKLQSELERYITRAVETNMKYDTQDSKHLQHYVARKKRRKWRR</sequence>
<dbReference type="EC" id="3.6.4.13" evidence="4"/>
<evidence type="ECO:0000256" key="10">
    <source>
        <dbReference type="ARBA" id="ARBA00023128"/>
    </source>
</evidence>
<dbReference type="RefSeq" id="XP_066915135.1">
    <property type="nucleotide sequence ID" value="XM_067059034.1"/>
</dbReference>
<proteinExistence type="predicted"/>
<keyword evidence="6" id="KW-0378">Hydrolase</keyword>
<dbReference type="Gene3D" id="1.20.272.40">
    <property type="match status" value="1"/>
</dbReference>
<dbReference type="Pfam" id="PF00271">
    <property type="entry name" value="Helicase_C"/>
    <property type="match status" value="1"/>
</dbReference>
<evidence type="ECO:0000256" key="9">
    <source>
        <dbReference type="ARBA" id="ARBA00022946"/>
    </source>
</evidence>
<evidence type="ECO:0000256" key="4">
    <source>
        <dbReference type="ARBA" id="ARBA00012552"/>
    </source>
</evidence>
<dbReference type="GO" id="GO:0016787">
    <property type="term" value="F:hydrolase activity"/>
    <property type="evidence" value="ECO:0007669"/>
    <property type="project" value="UniProtKB-KW"/>
</dbReference>
<evidence type="ECO:0000256" key="7">
    <source>
        <dbReference type="ARBA" id="ARBA00022806"/>
    </source>
</evidence>
<comment type="subcellular location">
    <subcellularLocation>
        <location evidence="3">Mitochondrion</location>
    </subcellularLocation>
</comment>
<evidence type="ECO:0000313" key="14">
    <source>
        <dbReference type="Proteomes" id="UP000594262"/>
    </source>
</evidence>
<dbReference type="GO" id="GO:0045025">
    <property type="term" value="C:mitochondrial degradosome"/>
    <property type="evidence" value="ECO:0007669"/>
    <property type="project" value="TreeGrafter"/>
</dbReference>
<dbReference type="SUPFAM" id="SSF52540">
    <property type="entry name" value="P-loop containing nucleoside triphosphate hydrolases"/>
    <property type="match status" value="2"/>
</dbReference>
<evidence type="ECO:0000256" key="6">
    <source>
        <dbReference type="ARBA" id="ARBA00022801"/>
    </source>
</evidence>
<keyword evidence="9" id="KW-0809">Transit peptide</keyword>
<dbReference type="PROSITE" id="PS51194">
    <property type="entry name" value="HELICASE_CTER"/>
    <property type="match status" value="1"/>
</dbReference>
<dbReference type="GeneID" id="136802316"/>
<comment type="cofactor">
    <cofactor evidence="2">
        <name>Mg(2+)</name>
        <dbReference type="ChEBI" id="CHEBI:18420"/>
    </cofactor>
</comment>
<accession>A0A7M5V963</accession>
<evidence type="ECO:0000256" key="1">
    <source>
        <dbReference type="ARBA" id="ARBA00001936"/>
    </source>
</evidence>
<dbReference type="Gene3D" id="3.40.50.300">
    <property type="entry name" value="P-loop containing nucleotide triphosphate hydrolases"/>
    <property type="match status" value="2"/>
</dbReference>
<dbReference type="InterPro" id="IPR044774">
    <property type="entry name" value="Suv3_DEXQc"/>
</dbReference>
<evidence type="ECO:0000259" key="12">
    <source>
        <dbReference type="PROSITE" id="PS51194"/>
    </source>
</evidence>
<dbReference type="Pfam" id="PF22527">
    <property type="entry name" value="DEXQc_Suv3"/>
    <property type="match status" value="1"/>
</dbReference>
<organism evidence="13 14">
    <name type="scientific">Clytia hemisphaerica</name>
    <dbReference type="NCBI Taxonomy" id="252671"/>
    <lineage>
        <taxon>Eukaryota</taxon>
        <taxon>Metazoa</taxon>
        <taxon>Cnidaria</taxon>
        <taxon>Hydrozoa</taxon>
        <taxon>Hydroidolina</taxon>
        <taxon>Leptothecata</taxon>
        <taxon>Obeliida</taxon>
        <taxon>Clytiidae</taxon>
        <taxon>Clytia</taxon>
    </lineage>
</organism>
<feature type="domain" description="Helicase C-terminal" evidence="12">
    <location>
        <begin position="220"/>
        <end position="376"/>
    </location>
</feature>
<name>A0A7M5V963_9CNID</name>
<evidence type="ECO:0000256" key="3">
    <source>
        <dbReference type="ARBA" id="ARBA00004173"/>
    </source>
</evidence>
<dbReference type="GO" id="GO:0000965">
    <property type="term" value="P:mitochondrial RNA 3'-end processing"/>
    <property type="evidence" value="ECO:0007669"/>
    <property type="project" value="TreeGrafter"/>
</dbReference>
<dbReference type="CDD" id="cd18805">
    <property type="entry name" value="SF2_C_suv3"/>
    <property type="match status" value="1"/>
</dbReference>
<dbReference type="SMART" id="SM00490">
    <property type="entry name" value="HELICc"/>
    <property type="match status" value="1"/>
</dbReference>
<keyword evidence="7" id="KW-0347">Helicase</keyword>
<dbReference type="InterPro" id="IPR027417">
    <property type="entry name" value="P-loop_NTPase"/>
</dbReference>
<protein>
    <recommendedName>
        <fullName evidence="4">RNA helicase</fullName>
        <ecNumber evidence="4">3.6.4.13</ecNumber>
    </recommendedName>
</protein>
<comment type="catalytic activity">
    <reaction evidence="11">
        <text>ATP + H2O = ADP + phosphate + H(+)</text>
        <dbReference type="Rhea" id="RHEA:13065"/>
        <dbReference type="ChEBI" id="CHEBI:15377"/>
        <dbReference type="ChEBI" id="CHEBI:15378"/>
        <dbReference type="ChEBI" id="CHEBI:30616"/>
        <dbReference type="ChEBI" id="CHEBI:43474"/>
        <dbReference type="ChEBI" id="CHEBI:456216"/>
        <dbReference type="EC" id="3.6.4.13"/>
    </reaction>
</comment>
<dbReference type="FunFam" id="3.40.50.300:FF:000269">
    <property type="entry name" value="ATP-dependent RNA helicase SUPV3L1, mitochondrial"/>
    <property type="match status" value="1"/>
</dbReference>
<dbReference type="GO" id="GO:0003724">
    <property type="term" value="F:RNA helicase activity"/>
    <property type="evidence" value="ECO:0007669"/>
    <property type="project" value="UniProtKB-EC"/>
</dbReference>
<dbReference type="Pfam" id="PF12513">
    <property type="entry name" value="SUV3_C"/>
    <property type="match status" value="1"/>
</dbReference>
<dbReference type="GO" id="GO:0005524">
    <property type="term" value="F:ATP binding"/>
    <property type="evidence" value="ECO:0007669"/>
    <property type="project" value="UniProtKB-KW"/>
</dbReference>
<dbReference type="InterPro" id="IPR022192">
    <property type="entry name" value="SUV3_C"/>
</dbReference>
<evidence type="ECO:0000256" key="8">
    <source>
        <dbReference type="ARBA" id="ARBA00022840"/>
    </source>
</evidence>
<dbReference type="CDD" id="cd17913">
    <property type="entry name" value="DEXQc_Suv3"/>
    <property type="match status" value="1"/>
</dbReference>
<evidence type="ECO:0000313" key="13">
    <source>
        <dbReference type="EnsemblMetazoa" id="CLYHEMP004626.4"/>
    </source>
</evidence>
<dbReference type="PANTHER" id="PTHR12131:SF1">
    <property type="entry name" value="ATP-DEPENDENT RNA HELICASE SUPV3L1, MITOCHONDRIAL-RELATED"/>
    <property type="match status" value="1"/>
</dbReference>
<dbReference type="AlphaFoldDB" id="A0A7M5V963"/>
<keyword evidence="5" id="KW-0547">Nucleotide-binding</keyword>
<evidence type="ECO:0000256" key="2">
    <source>
        <dbReference type="ARBA" id="ARBA00001946"/>
    </source>
</evidence>
<dbReference type="OrthoDB" id="4772757at2759"/>
<dbReference type="InterPro" id="IPR055206">
    <property type="entry name" value="DEXQc_SUV3"/>
</dbReference>
<reference evidence="13" key="1">
    <citation type="submission" date="2021-01" db="UniProtKB">
        <authorList>
            <consortium name="EnsemblMetazoa"/>
        </authorList>
    </citation>
    <scope>IDENTIFICATION</scope>
</reference>
<evidence type="ECO:0000256" key="5">
    <source>
        <dbReference type="ARBA" id="ARBA00022741"/>
    </source>
</evidence>
<keyword evidence="10" id="KW-0496">Mitochondrion</keyword>
<comment type="cofactor">
    <cofactor evidence="1">
        <name>Mn(2+)</name>
        <dbReference type="ChEBI" id="CHEBI:29035"/>
    </cofactor>
</comment>
<keyword evidence="8" id="KW-0067">ATP-binding</keyword>
<dbReference type="Pfam" id="PF18147">
    <property type="entry name" value="Suv3_C_1"/>
    <property type="match status" value="1"/>
</dbReference>
<evidence type="ECO:0000256" key="11">
    <source>
        <dbReference type="ARBA" id="ARBA00047984"/>
    </source>
</evidence>
<dbReference type="PANTHER" id="PTHR12131">
    <property type="entry name" value="ATP-DEPENDENT RNA AND DNA HELICASE"/>
    <property type="match status" value="1"/>
</dbReference>
<dbReference type="EnsemblMetazoa" id="CLYHEMT004626.4">
    <property type="protein sequence ID" value="CLYHEMP004626.4"/>
    <property type="gene ID" value="CLYHEMG004626"/>
</dbReference>
<dbReference type="InterPro" id="IPR041082">
    <property type="entry name" value="Suv3_C_1"/>
</dbReference>
<dbReference type="InterPro" id="IPR050699">
    <property type="entry name" value="RNA-DNA_Helicase"/>
</dbReference>
<dbReference type="Proteomes" id="UP000594262">
    <property type="component" value="Unplaced"/>
</dbReference>
<dbReference type="Gene3D" id="1.20.58.1080">
    <property type="match status" value="1"/>
</dbReference>
<keyword evidence="14" id="KW-1185">Reference proteome</keyword>
<dbReference type="InterPro" id="IPR001650">
    <property type="entry name" value="Helicase_C-like"/>
</dbReference>